<reference evidence="1 2" key="1">
    <citation type="submission" date="2015-10" db="EMBL/GenBank/DDBJ databases">
        <authorList>
            <person name="Ju K.-S."/>
            <person name="Doroghazi J.R."/>
            <person name="Metcalf W.W."/>
        </authorList>
    </citation>
    <scope>NUCLEOTIDE SEQUENCE [LARGE SCALE GENOMIC DNA]</scope>
    <source>
        <strain evidence="1 2">NRRL B-24793</strain>
    </source>
</reference>
<organism evidence="1 2">
    <name type="scientific">Micromonospora maris</name>
    <dbReference type="NCBI Taxonomy" id="1003110"/>
    <lineage>
        <taxon>Bacteria</taxon>
        <taxon>Bacillati</taxon>
        <taxon>Actinomycetota</taxon>
        <taxon>Actinomycetes</taxon>
        <taxon>Micromonosporales</taxon>
        <taxon>Micromonosporaceae</taxon>
        <taxon>Micromonospora</taxon>
    </lineage>
</organism>
<comment type="caution">
    <text evidence="1">The sequence shown here is derived from an EMBL/GenBank/DDBJ whole genome shotgun (WGS) entry which is preliminary data.</text>
</comment>
<dbReference type="AlphaFoldDB" id="A0A9X0HZ42"/>
<dbReference type="Proteomes" id="UP000053246">
    <property type="component" value="Unassembled WGS sequence"/>
</dbReference>
<protein>
    <submittedName>
        <fullName evidence="1">Uncharacterized protein</fullName>
    </submittedName>
</protein>
<sequence length="109" mass="12539">MAYIQPWQRLCDCRCLVHHHRPRTTYNDPDCACTITCTTQPLTLLADPWGCALFLDHGGDLWHVPAMTHGTFDWAYAAEIDSRHDHYDASRTIEHLLRQAAHELRASIN</sequence>
<name>A0A9X0HZ42_9ACTN</name>
<gene>
    <name evidence="1" type="ORF">ADL17_11185</name>
</gene>
<evidence type="ECO:0000313" key="1">
    <source>
        <dbReference type="EMBL" id="KUJ43828.1"/>
    </source>
</evidence>
<evidence type="ECO:0000313" key="2">
    <source>
        <dbReference type="Proteomes" id="UP000053246"/>
    </source>
</evidence>
<accession>A0A9X0HZ42</accession>
<keyword evidence="2" id="KW-1185">Reference proteome</keyword>
<proteinExistence type="predicted"/>
<dbReference type="RefSeq" id="WP_013732944.1">
    <property type="nucleotide sequence ID" value="NZ_LMWI01000002.1"/>
</dbReference>
<dbReference type="EMBL" id="LMWI01000002">
    <property type="protein sequence ID" value="KUJ43828.1"/>
    <property type="molecule type" value="Genomic_DNA"/>
</dbReference>